<sequence length="328" mass="37433">MVKIIKTKKKFRFWIVLRNILLAIVAALVIWFILSNVMTIYEQNKYPAIGNLVEVDGKSMHVYTKGEGNNTIVLLSGLGTAAPTLDFEPLINELAKNNKVVVVESFGYGWSDITDKERTVENIVEETRTALKKLNINGPYILMPHSISGIYSIYYANRYPEEVKAIIGIDPTLPQAFEYFGESVPNMPKYLSYVAPTGLARLALYLTPDNFLPISEKGTYTEENLRMTKAISAWKGYNKNVVNETNEINSNIDKTIDMTFPSDLPVMIFTTKEEKGNEEGKSNISFYKAQKQNIDVNKLVTIEGHHYLHWTNYMKMSEHVDEFTERFK</sequence>
<keyword evidence="4" id="KW-1185">Reference proteome</keyword>
<feature type="transmembrane region" description="Helical" evidence="1">
    <location>
        <begin position="12"/>
        <end position="34"/>
    </location>
</feature>
<keyword evidence="3" id="KW-0378">Hydrolase</keyword>
<protein>
    <submittedName>
        <fullName evidence="3">Alpha/beta hydrolase</fullName>
    </submittedName>
</protein>
<keyword evidence="1" id="KW-0812">Transmembrane</keyword>
<reference evidence="3 4" key="1">
    <citation type="submission" date="2024-01" db="EMBL/GenBank/DDBJ databases">
        <title>Seven novel Bacillus-like species.</title>
        <authorList>
            <person name="Liu G."/>
        </authorList>
    </citation>
    <scope>NUCLEOTIDE SEQUENCE [LARGE SCALE GENOMIC DNA]</scope>
    <source>
        <strain evidence="3 4">FJAT-51614</strain>
    </source>
</reference>
<dbReference type="InterPro" id="IPR029058">
    <property type="entry name" value="AB_hydrolase_fold"/>
</dbReference>
<dbReference type="Proteomes" id="UP001364890">
    <property type="component" value="Unassembled WGS sequence"/>
</dbReference>
<feature type="domain" description="AB hydrolase-1" evidence="2">
    <location>
        <begin position="71"/>
        <end position="187"/>
    </location>
</feature>
<dbReference type="PANTHER" id="PTHR43798:SF33">
    <property type="entry name" value="HYDROLASE, PUTATIVE (AFU_ORTHOLOGUE AFUA_2G14860)-RELATED"/>
    <property type="match status" value="1"/>
</dbReference>
<evidence type="ECO:0000256" key="1">
    <source>
        <dbReference type="SAM" id="Phobius"/>
    </source>
</evidence>
<dbReference type="InterPro" id="IPR000073">
    <property type="entry name" value="AB_hydrolase_1"/>
</dbReference>
<gene>
    <name evidence="3" type="ORF">WAX74_10400</name>
</gene>
<dbReference type="Gene3D" id="3.40.50.1820">
    <property type="entry name" value="alpha/beta hydrolase"/>
    <property type="match status" value="1"/>
</dbReference>
<dbReference type="PANTHER" id="PTHR43798">
    <property type="entry name" value="MONOACYLGLYCEROL LIPASE"/>
    <property type="match status" value="1"/>
</dbReference>
<dbReference type="Pfam" id="PF00561">
    <property type="entry name" value="Abhydrolase_1"/>
    <property type="match status" value="1"/>
</dbReference>
<comment type="caution">
    <text evidence="3">The sequence shown here is derived from an EMBL/GenBank/DDBJ whole genome shotgun (WGS) entry which is preliminary data.</text>
</comment>
<proteinExistence type="predicted"/>
<dbReference type="RefSeq" id="WP_336497605.1">
    <property type="nucleotide sequence ID" value="NZ_JBAWSY010000006.1"/>
</dbReference>
<evidence type="ECO:0000313" key="4">
    <source>
        <dbReference type="Proteomes" id="UP001364890"/>
    </source>
</evidence>
<accession>A0ABU8F4W0</accession>
<dbReference type="InterPro" id="IPR050266">
    <property type="entry name" value="AB_hydrolase_sf"/>
</dbReference>
<evidence type="ECO:0000313" key="3">
    <source>
        <dbReference type="EMBL" id="MEI4770047.1"/>
    </source>
</evidence>
<keyword evidence="1" id="KW-0472">Membrane</keyword>
<dbReference type="SUPFAM" id="SSF53474">
    <property type="entry name" value="alpha/beta-Hydrolases"/>
    <property type="match status" value="1"/>
</dbReference>
<name>A0ABU8F4W0_9BACI</name>
<evidence type="ECO:0000259" key="2">
    <source>
        <dbReference type="Pfam" id="PF00561"/>
    </source>
</evidence>
<keyword evidence="1" id="KW-1133">Transmembrane helix</keyword>
<dbReference type="GO" id="GO:0016787">
    <property type="term" value="F:hydrolase activity"/>
    <property type="evidence" value="ECO:0007669"/>
    <property type="project" value="UniProtKB-KW"/>
</dbReference>
<organism evidence="3 4">
    <name type="scientific">Psychrobacillus mangrovi</name>
    <dbReference type="NCBI Taxonomy" id="3117745"/>
    <lineage>
        <taxon>Bacteria</taxon>
        <taxon>Bacillati</taxon>
        <taxon>Bacillota</taxon>
        <taxon>Bacilli</taxon>
        <taxon>Bacillales</taxon>
        <taxon>Bacillaceae</taxon>
        <taxon>Psychrobacillus</taxon>
    </lineage>
</organism>
<dbReference type="EMBL" id="JBAWSY010000006">
    <property type="protein sequence ID" value="MEI4770047.1"/>
    <property type="molecule type" value="Genomic_DNA"/>
</dbReference>